<dbReference type="Pfam" id="PF12710">
    <property type="entry name" value="HAD"/>
    <property type="match status" value="1"/>
</dbReference>
<evidence type="ECO:0000256" key="1">
    <source>
        <dbReference type="ARBA" id="ARBA00022723"/>
    </source>
</evidence>
<protein>
    <submittedName>
        <fullName evidence="4">HAD-IB family hydrolase</fullName>
    </submittedName>
</protein>
<sequence length="221" mass="25251">MNLAIFDLDHTLIASDSDNEWPKYLMHKGIVDAAFVAKKNDYFYQQYLQGQLNVDEFLEFQLEPLTRFSMAELAEMHQEFMRDFIRPTITDKARGLVTQHQQAGDDLLLISATNEFIITPIAHEFGITEVIGVSLEIGADGRYTGEYIGVPSYQAGKITRLEQWLQAQGKTRADYDKIYFYSDSRNDMPLLKDVSNPVAVNPDDTLLAHAREHGWPIVHTH</sequence>
<dbReference type="Gene3D" id="1.20.1440.100">
    <property type="entry name" value="SG protein - dephosphorylation function"/>
    <property type="match status" value="1"/>
</dbReference>
<dbReference type="InterPro" id="IPR050582">
    <property type="entry name" value="HAD-like_SerB"/>
</dbReference>
<dbReference type="EMBL" id="CP091511">
    <property type="protein sequence ID" value="UOO88513.1"/>
    <property type="molecule type" value="Genomic_DNA"/>
</dbReference>
<keyword evidence="5" id="KW-1185">Reference proteome</keyword>
<dbReference type="CDD" id="cd02612">
    <property type="entry name" value="HAD_PGPPase"/>
    <property type="match status" value="1"/>
</dbReference>
<keyword evidence="1" id="KW-0479">Metal-binding</keyword>
<proteinExistence type="predicted"/>
<dbReference type="InterPro" id="IPR023214">
    <property type="entry name" value="HAD_sf"/>
</dbReference>
<dbReference type="PANTHER" id="PTHR43344:SF13">
    <property type="entry name" value="PHOSPHATASE RV3661-RELATED"/>
    <property type="match status" value="1"/>
</dbReference>
<name>A0ABY4DZK8_9NEIS</name>
<dbReference type="SUPFAM" id="SSF56784">
    <property type="entry name" value="HAD-like"/>
    <property type="match status" value="1"/>
</dbReference>
<dbReference type="InterPro" id="IPR006385">
    <property type="entry name" value="HAD_hydro_SerB1"/>
</dbReference>
<dbReference type="NCBIfam" id="TIGR01488">
    <property type="entry name" value="HAD-SF-IB"/>
    <property type="match status" value="1"/>
</dbReference>
<evidence type="ECO:0000256" key="3">
    <source>
        <dbReference type="ARBA" id="ARBA00022842"/>
    </source>
</evidence>
<dbReference type="NCBIfam" id="TIGR01490">
    <property type="entry name" value="HAD-SF-IB-hyp1"/>
    <property type="match status" value="1"/>
</dbReference>
<evidence type="ECO:0000256" key="2">
    <source>
        <dbReference type="ARBA" id="ARBA00022801"/>
    </source>
</evidence>
<dbReference type="RefSeq" id="WP_058357802.1">
    <property type="nucleotide sequence ID" value="NZ_CABKVG010000010.1"/>
</dbReference>
<dbReference type="Proteomes" id="UP000832011">
    <property type="component" value="Chromosome"/>
</dbReference>
<evidence type="ECO:0000313" key="5">
    <source>
        <dbReference type="Proteomes" id="UP000832011"/>
    </source>
</evidence>
<accession>A0ABY4DZK8</accession>
<keyword evidence="3" id="KW-0460">Magnesium</keyword>
<organism evidence="4 5">
    <name type="scientific">Vitreoscilla massiliensis</name>
    <dbReference type="NCBI Taxonomy" id="1689272"/>
    <lineage>
        <taxon>Bacteria</taxon>
        <taxon>Pseudomonadati</taxon>
        <taxon>Pseudomonadota</taxon>
        <taxon>Betaproteobacteria</taxon>
        <taxon>Neisseriales</taxon>
        <taxon>Neisseriaceae</taxon>
        <taxon>Vitreoscilla</taxon>
    </lineage>
</organism>
<keyword evidence="2 4" id="KW-0378">Hydrolase</keyword>
<reference evidence="4 5" key="1">
    <citation type="journal article" date="2022" name="Res Sq">
        <title>Evolution of multicellular longitudinally dividing oral cavity symbionts (Neisseriaceae).</title>
        <authorList>
            <person name="Nyongesa S."/>
            <person name="Weber P."/>
            <person name="Bernet E."/>
            <person name="Pullido F."/>
            <person name="Nieckarz M."/>
            <person name="Delaby M."/>
            <person name="Nieves C."/>
            <person name="Viehboeck T."/>
            <person name="Krause N."/>
            <person name="Rivera-Millot A."/>
            <person name="Nakamura A."/>
            <person name="Vischer N."/>
            <person name="VanNieuwenhze M."/>
            <person name="Brun Y."/>
            <person name="Cava F."/>
            <person name="Bulgheresi S."/>
            <person name="Veyrier F."/>
        </authorList>
    </citation>
    <scope>NUCLEOTIDE SEQUENCE [LARGE SCALE GENOMIC DNA]</scope>
    <source>
        <strain evidence="4 5">SN4</strain>
    </source>
</reference>
<evidence type="ECO:0000313" key="4">
    <source>
        <dbReference type="EMBL" id="UOO88513.1"/>
    </source>
</evidence>
<dbReference type="Gene3D" id="3.40.50.1000">
    <property type="entry name" value="HAD superfamily/HAD-like"/>
    <property type="match status" value="1"/>
</dbReference>
<dbReference type="InterPro" id="IPR036412">
    <property type="entry name" value="HAD-like_sf"/>
</dbReference>
<gene>
    <name evidence="4" type="ORF">LVJ82_13705</name>
</gene>
<dbReference type="GO" id="GO:0016787">
    <property type="term" value="F:hydrolase activity"/>
    <property type="evidence" value="ECO:0007669"/>
    <property type="project" value="UniProtKB-KW"/>
</dbReference>
<dbReference type="PANTHER" id="PTHR43344">
    <property type="entry name" value="PHOSPHOSERINE PHOSPHATASE"/>
    <property type="match status" value="1"/>
</dbReference>